<protein>
    <recommendedName>
        <fullName evidence="4">Histidine kinase</fullName>
    </recommendedName>
</protein>
<name>A0A372MAQ7_9ACTN</name>
<feature type="region of interest" description="Disordered" evidence="1">
    <location>
        <begin position="1"/>
        <end position="336"/>
    </location>
</feature>
<feature type="compositionally biased region" description="Pro residues" evidence="1">
    <location>
        <begin position="157"/>
        <end position="178"/>
    </location>
</feature>
<accession>A0A372MAQ7</accession>
<sequence length="336" mass="35221">MPPRGGPRAELPGGNPKPRVPAWSDENANPQVPAPDTAREHRETDSTTQFQRPAGFQRPGGNGPADSRQGPGSTEEFARPDFNGPRPDGVPHGNPSNPVPPAGAAPQRPQGGPRASLPGPDRGQNGAYPPGRPQAAQPGQAPQQGHGSRDTADFALPRPPQQPAPQAPQSPDDLPPAGPGDGRTPLYDTLETNWFRGQQAGAPAGNGRPEPQQPPQDAAPQQPGAAPVPPAPEAPPVTSTTWRTSPNDELVRQAERVKQPTAGGVTTSGLPRRVPRANLVAGTAEQQQHQGGPQVSRAPDEVRGRLTKLRRGIQQGRDAGTGQTGSFPRPSHQQER</sequence>
<feature type="compositionally biased region" description="Basic and acidic residues" evidence="1">
    <location>
        <begin position="249"/>
        <end position="258"/>
    </location>
</feature>
<comment type="caution">
    <text evidence="2">The sequence shown here is derived from an EMBL/GenBank/DDBJ whole genome shotgun (WGS) entry which is preliminary data.</text>
</comment>
<feature type="compositionally biased region" description="Low complexity" evidence="1">
    <location>
        <begin position="126"/>
        <end position="146"/>
    </location>
</feature>
<reference evidence="2 3" key="1">
    <citation type="submission" date="2018-08" db="EMBL/GenBank/DDBJ databases">
        <title>Isolation, diversity and antifungal activity of Actinobacteria from wheat.</title>
        <authorList>
            <person name="Han C."/>
        </authorList>
    </citation>
    <scope>NUCLEOTIDE SEQUENCE [LARGE SCALE GENOMIC DNA]</scope>
    <source>
        <strain evidence="2 3">NEAU-YY421</strain>
    </source>
</reference>
<organism evidence="2 3">
    <name type="scientific">Streptomyces triticagri</name>
    <dbReference type="NCBI Taxonomy" id="2293568"/>
    <lineage>
        <taxon>Bacteria</taxon>
        <taxon>Bacillati</taxon>
        <taxon>Actinomycetota</taxon>
        <taxon>Actinomycetes</taxon>
        <taxon>Kitasatosporales</taxon>
        <taxon>Streptomycetaceae</taxon>
        <taxon>Streptomyces</taxon>
    </lineage>
</organism>
<feature type="compositionally biased region" description="Low complexity" evidence="1">
    <location>
        <begin position="104"/>
        <end position="115"/>
    </location>
</feature>
<evidence type="ECO:0000313" key="3">
    <source>
        <dbReference type="Proteomes" id="UP000263094"/>
    </source>
</evidence>
<feature type="compositionally biased region" description="Low complexity" evidence="1">
    <location>
        <begin position="215"/>
        <end position="225"/>
    </location>
</feature>
<feature type="compositionally biased region" description="Polar residues" evidence="1">
    <location>
        <begin position="237"/>
        <end position="247"/>
    </location>
</feature>
<feature type="compositionally biased region" description="Pro residues" evidence="1">
    <location>
        <begin position="226"/>
        <end position="235"/>
    </location>
</feature>
<evidence type="ECO:0008006" key="4">
    <source>
        <dbReference type="Google" id="ProtNLM"/>
    </source>
</evidence>
<keyword evidence="3" id="KW-1185">Reference proteome</keyword>
<proteinExistence type="predicted"/>
<evidence type="ECO:0000313" key="2">
    <source>
        <dbReference type="EMBL" id="RFU87605.1"/>
    </source>
</evidence>
<feature type="compositionally biased region" description="Polar residues" evidence="1">
    <location>
        <begin position="284"/>
        <end position="293"/>
    </location>
</feature>
<dbReference type="AlphaFoldDB" id="A0A372MAQ7"/>
<gene>
    <name evidence="2" type="ORF">DY218_05970</name>
</gene>
<dbReference type="Proteomes" id="UP000263094">
    <property type="component" value="Unassembled WGS sequence"/>
</dbReference>
<dbReference type="EMBL" id="QUAK01000026">
    <property type="protein sequence ID" value="RFU87605.1"/>
    <property type="molecule type" value="Genomic_DNA"/>
</dbReference>
<evidence type="ECO:0000256" key="1">
    <source>
        <dbReference type="SAM" id="MobiDB-lite"/>
    </source>
</evidence>